<gene>
    <name evidence="6" type="ORF">XYCOK13_10520</name>
</gene>
<feature type="compositionally biased region" description="Polar residues" evidence="2">
    <location>
        <begin position="453"/>
        <end position="464"/>
    </location>
</feature>
<proteinExistence type="predicted"/>
<dbReference type="Gene3D" id="2.60.120.1440">
    <property type="match status" value="1"/>
</dbReference>
<feature type="chain" id="PRO_5035177121" evidence="3">
    <location>
        <begin position="34"/>
        <end position="1451"/>
    </location>
</feature>
<evidence type="ECO:0000256" key="3">
    <source>
        <dbReference type="SAM" id="SignalP"/>
    </source>
</evidence>
<keyword evidence="7" id="KW-1185">Reference proteome</keyword>
<evidence type="ECO:0000256" key="1">
    <source>
        <dbReference type="ARBA" id="ARBA00022729"/>
    </source>
</evidence>
<feature type="domain" description="FecR protein" evidence="4">
    <location>
        <begin position="71"/>
        <end position="173"/>
    </location>
</feature>
<dbReference type="EMBL" id="BOVK01000013">
    <property type="protein sequence ID" value="GIQ68228.1"/>
    <property type="molecule type" value="Genomic_DNA"/>
</dbReference>
<keyword evidence="1 3" id="KW-0732">Signal</keyword>
<feature type="signal peptide" evidence="3">
    <location>
        <begin position="1"/>
        <end position="33"/>
    </location>
</feature>
<name>A0A8J4H3X9_9BACL</name>
<dbReference type="InterPro" id="IPR006860">
    <property type="entry name" value="FecR"/>
</dbReference>
<accession>A0A8J4H3X9</accession>
<dbReference type="Pfam" id="PF04773">
    <property type="entry name" value="FecR"/>
    <property type="match status" value="1"/>
</dbReference>
<evidence type="ECO:0000313" key="6">
    <source>
        <dbReference type="EMBL" id="GIQ68228.1"/>
    </source>
</evidence>
<evidence type="ECO:0000259" key="4">
    <source>
        <dbReference type="Pfam" id="PF04773"/>
    </source>
</evidence>
<protein>
    <submittedName>
        <fullName evidence="6">FecR domain-containing protein</fullName>
    </submittedName>
</protein>
<feature type="domain" description="SbsA Ig-like" evidence="5">
    <location>
        <begin position="1177"/>
        <end position="1279"/>
    </location>
</feature>
<feature type="region of interest" description="Disordered" evidence="2">
    <location>
        <begin position="327"/>
        <end position="373"/>
    </location>
</feature>
<reference evidence="6" key="1">
    <citation type="submission" date="2021-04" db="EMBL/GenBank/DDBJ databases">
        <title>Draft genome sequence of Xylanibacillus composti strain K13.</title>
        <authorList>
            <person name="Uke A."/>
            <person name="Chhe C."/>
            <person name="Baramee S."/>
            <person name="Kosugi A."/>
        </authorList>
    </citation>
    <scope>NUCLEOTIDE SEQUENCE</scope>
    <source>
        <strain evidence="6">K13</strain>
    </source>
</reference>
<organism evidence="6 7">
    <name type="scientific">Xylanibacillus composti</name>
    <dbReference type="NCBI Taxonomy" id="1572762"/>
    <lineage>
        <taxon>Bacteria</taxon>
        <taxon>Bacillati</taxon>
        <taxon>Bacillota</taxon>
        <taxon>Bacilli</taxon>
        <taxon>Bacillales</taxon>
        <taxon>Paenibacillaceae</taxon>
        <taxon>Xylanibacillus</taxon>
    </lineage>
</organism>
<comment type="caution">
    <text evidence="6">The sequence shown here is derived from an EMBL/GenBank/DDBJ whole genome shotgun (WGS) entry which is preliminary data.</text>
</comment>
<dbReference type="RefSeq" id="WP_213410827.1">
    <property type="nucleotide sequence ID" value="NZ_BOVK01000013.1"/>
</dbReference>
<evidence type="ECO:0000259" key="5">
    <source>
        <dbReference type="Pfam" id="PF13205"/>
    </source>
</evidence>
<dbReference type="PANTHER" id="PTHR38731:SF1">
    <property type="entry name" value="FECR PROTEIN DOMAIN-CONTAINING PROTEIN"/>
    <property type="match status" value="1"/>
</dbReference>
<dbReference type="PANTHER" id="PTHR38731">
    <property type="entry name" value="LIPL45-RELATED LIPOPROTEIN-RELATED"/>
    <property type="match status" value="1"/>
</dbReference>
<dbReference type="Proteomes" id="UP000677918">
    <property type="component" value="Unassembled WGS sequence"/>
</dbReference>
<sequence>MTGIKMKRWIAAMVSVVMLYGLLAGAFAPQADAATARIAKIVSVTGDVQITKSGGTKPYKAFSGLYLNQGDHIKTGKNSSLVLEVEDRKDEVTVGANAELYVSQLKEDDGSKNTSLKVWSGSVWTKASSLVDTKDTFEVETPTAVMGVRGTQFSVNVDPKTGRMSVTVNAGIVQVHPSIPSPGSSRNADGNAPIVPSNPITSVFPGMQADVYENPLSGDISHVLSYLDLDDLAGLADPAIIEAMIRNKNVADQENEKLLEKFKQDLDNHTPPGLDLDEQEQLDNYREMLDHLTGNILKTAIEKGTVDEQTIEDIVNKTQQQIGSEFELDYKNPPAPKLTSQQQAMKERALEEKRRQQQQLQQKEQMKEQQRQNQQNLLNQIMQEQQRQQEQNEQKAEQKQQNALDKYLNSLTEQERERLLKEIEARENAQNQQPTSPSGGGGSSSPGRPSPPANTGTELNGTGIYTGSVTARVNSGNATYGPVSGMRTIDGNVTITGNTSGDIALRNLMIAGDLIVDATNASVLLQETVVVEGETIIRDVSSRTLTSQATHGGKLEVQDSNGAGLHLSGAASEALVDITGDGEVALRGEFLHLVKVTGAAMLKIDADARISQLEILSSDAQLENEGWIGDILYPSDLEVHGSVLLEVEKIIQRKIAAVNAADSLDSMREALHALGLGHEMSEAAIEYMLAHRPETGFSTYEQILKAVQQAIDHEVPGTEPYVAYFGSSPIMDPSAIKVEVAGADVLYALDMHALVASSTPNLNPDVSLLEKMVTDGIAKKFNVPSGQTSMNLNLSPLTSYYQVNLIIFAARGDQVSKPTRSIAVPGEDVYFGNINGSVTLTEPAPAGGVRVMVFARYSYEYEWSLRQPIMDEAADVSLENYTFVDIAEGETAASYNLRVNRYGSSYVVGYSIVSELPEDSLLLKQGYAGHDDTMVSYAHAEQARFIHFPHQTEDEPVEQVSLTVASGVAVTGTVQVHANKLGGSDTVYVLAENEQGQAGFASVAVTGTAPVPFKVIAPEGSSYRMLYFLSNEYVLDNAYYYGEAGAYTRNLQQAAWVDSADSVNLVLPDDEISIAPLEFSETGFGFTFTPIEGADQYQFKLYDEYGTRFWLTPESVTAEEAAASQFTIYIDELMSEREEGLMPNRTYYLSVAAYADEGSGLVAAGVGRMYSGVLYSKPYVLSSAPFENSQAVPTDAIFTLTYNEPVTVSQIDNGFVLLSSDGIPTVGVSAEVQGDGTKVIVSFDQELVADSYYILQANPRAVRNSHGVSSGLFELAFHTAITNVQVPSVTSTVYEDSLHVSWVADGSMAVTRYDVWVNNEWKGTTEGTSFDLAGQFAATDLAILVRAYDGQTVVAETELFPAFNPVRYFNAQAGFYDGIILFFEFEEVAGAASYVIYNDLYGSGQMNRTVKSEPGQVQVNTPGRVIIIAVDETGRVMAKSEIQYTIDYQSI</sequence>
<feature type="compositionally biased region" description="Basic and acidic residues" evidence="2">
    <location>
        <begin position="345"/>
        <end position="355"/>
    </location>
</feature>
<feature type="region of interest" description="Disordered" evidence="2">
    <location>
        <begin position="426"/>
        <end position="464"/>
    </location>
</feature>
<dbReference type="Pfam" id="PF13205">
    <property type="entry name" value="Big_5"/>
    <property type="match status" value="1"/>
</dbReference>
<evidence type="ECO:0000256" key="2">
    <source>
        <dbReference type="SAM" id="MobiDB-lite"/>
    </source>
</evidence>
<dbReference type="InterPro" id="IPR032812">
    <property type="entry name" value="SbsA_Ig"/>
</dbReference>
<evidence type="ECO:0000313" key="7">
    <source>
        <dbReference type="Proteomes" id="UP000677918"/>
    </source>
</evidence>